<accession>A0A1M7LDG1</accession>
<protein>
    <submittedName>
        <fullName evidence="1">Uncharacterized protein</fullName>
    </submittedName>
</protein>
<dbReference type="EMBL" id="FRBT01000009">
    <property type="protein sequence ID" value="SHM75998.1"/>
    <property type="molecule type" value="Genomic_DNA"/>
</dbReference>
<evidence type="ECO:0000313" key="2">
    <source>
        <dbReference type="Proteomes" id="UP000184028"/>
    </source>
</evidence>
<dbReference type="RefSeq" id="WP_068840556.1">
    <property type="nucleotide sequence ID" value="NZ_FRBT01000009.1"/>
</dbReference>
<organism evidence="1 2">
    <name type="scientific">Flavobacterium chilense</name>
    <dbReference type="NCBI Taxonomy" id="946677"/>
    <lineage>
        <taxon>Bacteria</taxon>
        <taxon>Pseudomonadati</taxon>
        <taxon>Bacteroidota</taxon>
        <taxon>Flavobacteriia</taxon>
        <taxon>Flavobacteriales</taxon>
        <taxon>Flavobacteriaceae</taxon>
        <taxon>Flavobacterium</taxon>
    </lineage>
</organism>
<evidence type="ECO:0000313" key="1">
    <source>
        <dbReference type="EMBL" id="SHM75998.1"/>
    </source>
</evidence>
<gene>
    <name evidence="1" type="ORF">SAMN05444484_10964</name>
</gene>
<reference evidence="2" key="1">
    <citation type="submission" date="2016-11" db="EMBL/GenBank/DDBJ databases">
        <authorList>
            <person name="Varghese N."/>
            <person name="Submissions S."/>
        </authorList>
    </citation>
    <scope>NUCLEOTIDE SEQUENCE [LARGE SCALE GENOMIC DNA]</scope>
    <source>
        <strain evidence="2">DSM 24724</strain>
    </source>
</reference>
<dbReference type="AlphaFoldDB" id="A0A1M7LDG1"/>
<sequence>MQDGIKNSITRTIIILMLFLLCLPCSAKREIKLTLDIPLNEIENKFSSTQSGICFITAVKKASVSFEAKVVKKYHSNNFSSFQHVILTSPLFSTSFPEKKVSKIIPIYILHEQYLI</sequence>
<name>A0A1M7LDG1_9FLAO</name>
<keyword evidence="2" id="KW-1185">Reference proteome</keyword>
<dbReference type="Proteomes" id="UP000184028">
    <property type="component" value="Unassembled WGS sequence"/>
</dbReference>
<proteinExistence type="predicted"/>
<dbReference type="OrthoDB" id="1363049at2"/>